<evidence type="ECO:0000313" key="2">
    <source>
        <dbReference type="EMBL" id="EWM26886.1"/>
    </source>
</evidence>
<accession>W7U1Z1</accession>
<evidence type="ECO:0000256" key="1">
    <source>
        <dbReference type="SAM" id="MobiDB-lite"/>
    </source>
</evidence>
<comment type="caution">
    <text evidence="2">The sequence shown here is derived from an EMBL/GenBank/DDBJ whole genome shotgun (WGS) entry which is preliminary data.</text>
</comment>
<gene>
    <name evidence="2" type="ORF">Naga_101541g1</name>
</gene>
<organism evidence="2 3">
    <name type="scientific">Nannochloropsis gaditana</name>
    <dbReference type="NCBI Taxonomy" id="72520"/>
    <lineage>
        <taxon>Eukaryota</taxon>
        <taxon>Sar</taxon>
        <taxon>Stramenopiles</taxon>
        <taxon>Ochrophyta</taxon>
        <taxon>Eustigmatophyceae</taxon>
        <taxon>Eustigmatales</taxon>
        <taxon>Monodopsidaceae</taxon>
        <taxon>Nannochloropsis</taxon>
    </lineage>
</organism>
<evidence type="ECO:0000313" key="3">
    <source>
        <dbReference type="Proteomes" id="UP000019335"/>
    </source>
</evidence>
<name>W7U1Z1_9STRA</name>
<proteinExistence type="predicted"/>
<keyword evidence="3" id="KW-1185">Reference proteome</keyword>
<dbReference type="Proteomes" id="UP000019335">
    <property type="component" value="Chromosome 8"/>
</dbReference>
<dbReference type="EMBL" id="AZIL01000579">
    <property type="protein sequence ID" value="EWM26886.1"/>
    <property type="molecule type" value="Genomic_DNA"/>
</dbReference>
<reference evidence="2 3" key="1">
    <citation type="journal article" date="2014" name="Mol. Plant">
        <title>Chromosome Scale Genome Assembly and Transcriptome Profiling of Nannochloropsis gaditana in Nitrogen Depletion.</title>
        <authorList>
            <person name="Corteggiani Carpinelli E."/>
            <person name="Telatin A."/>
            <person name="Vitulo N."/>
            <person name="Forcato C."/>
            <person name="D'Angelo M."/>
            <person name="Schiavon R."/>
            <person name="Vezzi A."/>
            <person name="Giacometti G.M."/>
            <person name="Morosinotto T."/>
            <person name="Valle G."/>
        </authorList>
    </citation>
    <scope>NUCLEOTIDE SEQUENCE [LARGE SCALE GENOMIC DNA]</scope>
    <source>
        <strain evidence="2 3">B-31</strain>
    </source>
</reference>
<dbReference type="AlphaFoldDB" id="W7U1Z1"/>
<feature type="region of interest" description="Disordered" evidence="1">
    <location>
        <begin position="136"/>
        <end position="157"/>
    </location>
</feature>
<sequence>MFPSPPTGPSILTPPGNMTSLIHEKHLDALVSFFQSWVPLADKTVYLTVPGMDQALAPLGETLGFDIGMLKVIHVPCLSALGHPHPFAIHQRQTRFLPPAGTVVRPRDIWKSVDPFFPVRSHLLPHHLLRPTQAHRHPSLPLHHDLHEPQPPLPPLR</sequence>
<protein>
    <submittedName>
        <fullName evidence="2">Uncharacterized protein</fullName>
    </submittedName>
</protein>